<dbReference type="NCBIfam" id="NF033550">
    <property type="entry name" value="transpos_ISL3"/>
    <property type="match status" value="1"/>
</dbReference>
<proteinExistence type="predicted"/>
<geneLocation type="plasmid" evidence="2">
    <name>plasmid2</name>
</geneLocation>
<dbReference type="SUPFAM" id="SSF46689">
    <property type="entry name" value="Homeodomain-like"/>
    <property type="match status" value="1"/>
</dbReference>
<dbReference type="Gene3D" id="1.10.10.60">
    <property type="entry name" value="Homeodomain-like"/>
    <property type="match status" value="1"/>
</dbReference>
<dbReference type="GO" id="GO:0003677">
    <property type="term" value="F:DNA binding"/>
    <property type="evidence" value="ECO:0007669"/>
    <property type="project" value="InterPro"/>
</dbReference>
<dbReference type="InterPro" id="IPR047951">
    <property type="entry name" value="Transpos_ISL3"/>
</dbReference>
<dbReference type="EMBL" id="AP018205">
    <property type="protein sequence ID" value="BAY59905.1"/>
    <property type="molecule type" value="Genomic_DNA"/>
</dbReference>
<name>A0A1Z4JSZ8_LEPBY</name>
<dbReference type="Proteomes" id="UP000217895">
    <property type="component" value="Plasmid Plasmid2 dna"/>
</dbReference>
<dbReference type="InterPro" id="IPR002560">
    <property type="entry name" value="Transposase_DDE"/>
</dbReference>
<accession>A0A1Z4JSZ8</accession>
<dbReference type="Pfam" id="PF14690">
    <property type="entry name" value="Zn_ribbon_ISL3"/>
    <property type="match status" value="1"/>
</dbReference>
<dbReference type="InterPro" id="IPR017894">
    <property type="entry name" value="HTH_IS21_transposase_type"/>
</dbReference>
<sequence length="560" mass="64660">MVELLTQLLPSPEHLQFQNYELDVEQQQIRVLMESVQQTVYCPVCNQASYRVHSFYERTLADLPWANYQIVIKLTVGKFFCDQERCDRKIFTERIAGVMAPWARRTKRLAAQLSEIALYTGGEGGAKLSKTLHCEVSQNTLLSLISRQSIPAVKTPKALGVDDFAFRRGQRYGTILVDLETNRPIVLLPDREADTLAEWLKEHPGVEVLSRDRSKTYRQGMTRGAPNATQVADRFHLLKNLAEVLERILAMHTQQLKAVEAAQIPVNDAIMIAPVVPRLAIQERSAKARERRFAKYEQVHQLRQQGWEILEIARHLGMGKRTVYRYLSHSKFPEWQPHPHRGRSQRSQLDAYKPYVLNQWNQGQSNTKQLFEEIQQQGYRGSYQTVARYTHRLRQTQKQHRAQLGVQLQLPISDLQHPPLTARRATWMVMRRADQRTDVEQVLIADLKTQHPELAAAIDLTQGFTKLVRERLPQQLDIWLEQAMSSSMKLFQGFAQGAYFHNFGTQFSPNFGRSFSLNFGRSRDSVTEPSQDSKCFLLGNQFEKQLRKYEMSAKSNTDIN</sequence>
<dbReference type="Pfam" id="PF01610">
    <property type="entry name" value="DDE_Tnp_ISL3"/>
    <property type="match status" value="1"/>
</dbReference>
<dbReference type="PROSITE" id="PS50531">
    <property type="entry name" value="HTH_IS21"/>
    <property type="match status" value="1"/>
</dbReference>
<evidence type="ECO:0000313" key="2">
    <source>
        <dbReference type="EMBL" id="BAY59905.1"/>
    </source>
</evidence>
<dbReference type="InterPro" id="IPR009057">
    <property type="entry name" value="Homeodomain-like_sf"/>
</dbReference>
<dbReference type="InterPro" id="IPR029261">
    <property type="entry name" value="Transposase_Znf"/>
</dbReference>
<keyword evidence="3" id="KW-1185">Reference proteome</keyword>
<dbReference type="Pfam" id="PF02796">
    <property type="entry name" value="HTH_7"/>
    <property type="match status" value="1"/>
</dbReference>
<gene>
    <name evidence="2" type="ORF">NIES2135_67820</name>
</gene>
<feature type="domain" description="HTH IS21-type" evidence="1">
    <location>
        <begin position="294"/>
        <end position="360"/>
    </location>
</feature>
<organism evidence="2 3">
    <name type="scientific">Leptolyngbya boryana NIES-2135</name>
    <dbReference type="NCBI Taxonomy" id="1973484"/>
    <lineage>
        <taxon>Bacteria</taxon>
        <taxon>Bacillati</taxon>
        <taxon>Cyanobacteriota</taxon>
        <taxon>Cyanophyceae</taxon>
        <taxon>Leptolyngbyales</taxon>
        <taxon>Leptolyngbyaceae</taxon>
        <taxon>Leptolyngbya group</taxon>
        <taxon>Leptolyngbya</taxon>
    </lineage>
</organism>
<evidence type="ECO:0000259" key="1">
    <source>
        <dbReference type="PROSITE" id="PS50531"/>
    </source>
</evidence>
<keyword evidence="2" id="KW-0614">Plasmid</keyword>
<dbReference type="AlphaFoldDB" id="A0A1Z4JSZ8"/>
<dbReference type="PANTHER" id="PTHR33498:SF1">
    <property type="entry name" value="TRANSPOSASE FOR INSERTION SEQUENCE ELEMENT IS1557"/>
    <property type="match status" value="1"/>
</dbReference>
<reference evidence="2 3" key="1">
    <citation type="submission" date="2017-06" db="EMBL/GenBank/DDBJ databases">
        <title>Genome sequencing of cyanobaciteial culture collection at National Institute for Environmental Studies (NIES).</title>
        <authorList>
            <person name="Hirose Y."/>
            <person name="Shimura Y."/>
            <person name="Fujisawa T."/>
            <person name="Nakamura Y."/>
            <person name="Kawachi M."/>
        </authorList>
    </citation>
    <scope>NUCLEOTIDE SEQUENCE [LARGE SCALE GENOMIC DNA]</scope>
    <source>
        <strain evidence="2 3">NIES-2135</strain>
        <plasmid evidence="3">Plasmid Plasmid2 dna</plasmid>
    </source>
</reference>
<evidence type="ECO:0000313" key="3">
    <source>
        <dbReference type="Proteomes" id="UP000217895"/>
    </source>
</evidence>
<dbReference type="InterPro" id="IPR006120">
    <property type="entry name" value="Resolvase_HTH_dom"/>
</dbReference>
<protein>
    <submittedName>
        <fullName evidence="2">Transposase IS204/IS1001/IS1096/IS1165 family protein</fullName>
    </submittedName>
</protein>
<dbReference type="PANTHER" id="PTHR33498">
    <property type="entry name" value="TRANSPOSASE FOR INSERTION SEQUENCE ELEMENT IS1557"/>
    <property type="match status" value="1"/>
</dbReference>
<dbReference type="GO" id="GO:0000150">
    <property type="term" value="F:DNA strand exchange activity"/>
    <property type="evidence" value="ECO:0007669"/>
    <property type="project" value="InterPro"/>
</dbReference>